<dbReference type="InterPro" id="IPR000537">
    <property type="entry name" value="UbiA_prenyltransferase"/>
</dbReference>
<reference evidence="7" key="1">
    <citation type="journal article" date="2019" name="Int. J. Syst. Evol. Microbiol.">
        <title>The Global Catalogue of Microorganisms (GCM) 10K type strain sequencing project: providing services to taxonomists for standard genome sequencing and annotation.</title>
        <authorList>
            <consortium name="The Broad Institute Genomics Platform"/>
            <consortium name="The Broad Institute Genome Sequencing Center for Infectious Disease"/>
            <person name="Wu L."/>
            <person name="Ma J."/>
        </authorList>
    </citation>
    <scope>NUCLEOTIDE SEQUENCE [LARGE SCALE GENOMIC DNA]</scope>
    <source>
        <strain evidence="7">CCUG 60523</strain>
    </source>
</reference>
<evidence type="ECO:0000256" key="2">
    <source>
        <dbReference type="ARBA" id="ARBA00022692"/>
    </source>
</evidence>
<keyword evidence="4 5" id="KW-0472">Membrane</keyword>
<name>A0ABV8ATH8_9BACT</name>
<feature type="transmembrane region" description="Helical" evidence="5">
    <location>
        <begin position="161"/>
        <end position="180"/>
    </location>
</feature>
<accession>A0ABV8ATH8</accession>
<evidence type="ECO:0000256" key="1">
    <source>
        <dbReference type="ARBA" id="ARBA00004141"/>
    </source>
</evidence>
<feature type="transmembrane region" description="Helical" evidence="5">
    <location>
        <begin position="265"/>
        <end position="287"/>
    </location>
</feature>
<comment type="subcellular location">
    <subcellularLocation>
        <location evidence="1">Membrane</location>
        <topology evidence="1">Multi-pass membrane protein</topology>
    </subcellularLocation>
</comment>
<evidence type="ECO:0000313" key="7">
    <source>
        <dbReference type="Proteomes" id="UP001595805"/>
    </source>
</evidence>
<dbReference type="EMBL" id="JBHRZS010000006">
    <property type="protein sequence ID" value="MFC3880152.1"/>
    <property type="molecule type" value="Genomic_DNA"/>
</dbReference>
<evidence type="ECO:0000256" key="5">
    <source>
        <dbReference type="SAM" id="Phobius"/>
    </source>
</evidence>
<proteinExistence type="predicted"/>
<feature type="transmembrane region" description="Helical" evidence="5">
    <location>
        <begin position="38"/>
        <end position="58"/>
    </location>
</feature>
<keyword evidence="2 5" id="KW-0812">Transmembrane</keyword>
<dbReference type="RefSeq" id="WP_377905255.1">
    <property type="nucleotide sequence ID" value="NZ_JBHRZS010000006.1"/>
</dbReference>
<gene>
    <name evidence="6" type="ORF">ACFOSV_08190</name>
</gene>
<feature type="transmembrane region" description="Helical" evidence="5">
    <location>
        <begin position="79"/>
        <end position="107"/>
    </location>
</feature>
<evidence type="ECO:0000313" key="6">
    <source>
        <dbReference type="EMBL" id="MFC3880152.1"/>
    </source>
</evidence>
<feature type="transmembrane region" description="Helical" evidence="5">
    <location>
        <begin position="12"/>
        <end position="32"/>
    </location>
</feature>
<evidence type="ECO:0000256" key="4">
    <source>
        <dbReference type="ARBA" id="ARBA00023136"/>
    </source>
</evidence>
<feature type="transmembrane region" description="Helical" evidence="5">
    <location>
        <begin position="231"/>
        <end position="253"/>
    </location>
</feature>
<feature type="transmembrane region" description="Helical" evidence="5">
    <location>
        <begin position="200"/>
        <end position="224"/>
    </location>
</feature>
<protein>
    <submittedName>
        <fullName evidence="6">UbiA family prenyltransferase</fullName>
    </submittedName>
</protein>
<sequence>MISISSIKHLRIPFSIFLLPIFFFALALTPNLNPMRLLWVFLSLHLFLYPSSNGYNSYFDKDEKSIGGLKNPPKVTKDLYWLAQAFFLIALIIGLQISVTYALLLLIYGLVSMVYSHPAIRLKKYGWLSWFITGFFQGHFTFCMAYIGLSDLDWMAMFRPHILIPGLLTSLMLWASYPLTQVYQHEEDGSRGDRTLSLKLGVLGTFLFSSLWFLITAAGFAWFFMDRNQEAVLWVYLACMAPVVLFFFVWFSFVRKDPEKYANYTWAMGMTWISALALNGFFLYYFFENTQILQVINQV</sequence>
<comment type="caution">
    <text evidence="6">The sequence shown here is derived from an EMBL/GenBank/DDBJ whole genome shotgun (WGS) entry which is preliminary data.</text>
</comment>
<evidence type="ECO:0000256" key="3">
    <source>
        <dbReference type="ARBA" id="ARBA00022989"/>
    </source>
</evidence>
<feature type="transmembrane region" description="Helical" evidence="5">
    <location>
        <begin position="127"/>
        <end position="149"/>
    </location>
</feature>
<keyword evidence="3 5" id="KW-1133">Transmembrane helix</keyword>
<organism evidence="6 7">
    <name type="scientific">Algoriphagus namhaensis</name>
    <dbReference type="NCBI Taxonomy" id="915353"/>
    <lineage>
        <taxon>Bacteria</taxon>
        <taxon>Pseudomonadati</taxon>
        <taxon>Bacteroidota</taxon>
        <taxon>Cytophagia</taxon>
        <taxon>Cytophagales</taxon>
        <taxon>Cyclobacteriaceae</taxon>
        <taxon>Algoriphagus</taxon>
    </lineage>
</organism>
<dbReference type="Pfam" id="PF01040">
    <property type="entry name" value="UbiA"/>
    <property type="match status" value="1"/>
</dbReference>
<dbReference type="Proteomes" id="UP001595805">
    <property type="component" value="Unassembled WGS sequence"/>
</dbReference>
<keyword evidence="7" id="KW-1185">Reference proteome</keyword>